<feature type="region of interest" description="Disordered" evidence="11">
    <location>
        <begin position="1"/>
        <end position="49"/>
    </location>
</feature>
<keyword evidence="9 10" id="KW-0544">Nucleosome core</keyword>
<dbReference type="STRING" id="1072389.K1Y4F9"/>
<dbReference type="FunFam" id="1.10.20.10:FF:000012">
    <property type="entry name" value="Histone H4"/>
    <property type="match status" value="1"/>
</dbReference>
<dbReference type="GO" id="GO:0005634">
    <property type="term" value="C:nucleus"/>
    <property type="evidence" value="ECO:0007669"/>
    <property type="project" value="UniProtKB-SubCell"/>
</dbReference>
<name>K1Y4F9_MARBU</name>
<dbReference type="KEGG" id="mbe:MBM_02011"/>
<reference evidence="12 13" key="1">
    <citation type="journal article" date="2012" name="BMC Genomics">
        <title>Sequencing the genome of Marssonina brunnea reveals fungus-poplar co-evolution.</title>
        <authorList>
            <person name="Zhu S."/>
            <person name="Cao Y.-Z."/>
            <person name="Jiang C."/>
            <person name="Tan B.-Y."/>
            <person name="Wang Z."/>
            <person name="Feng S."/>
            <person name="Zhang L."/>
            <person name="Su X.-H."/>
            <person name="Brejova B."/>
            <person name="Vinar T."/>
            <person name="Xu M."/>
            <person name="Wang M.-X."/>
            <person name="Zhang S.-G."/>
            <person name="Huang M.-R."/>
            <person name="Wu R."/>
            <person name="Zhou Y."/>
        </authorList>
    </citation>
    <scope>NUCLEOTIDE SEQUENCE [LARGE SCALE GENOMIC DNA]</scope>
    <source>
        <strain evidence="12 13">MB_m1</strain>
    </source>
</reference>
<dbReference type="CDD" id="cd22912">
    <property type="entry name" value="HFD_H4"/>
    <property type="match status" value="1"/>
</dbReference>
<dbReference type="Proteomes" id="UP000006753">
    <property type="component" value="Unassembled WGS sequence"/>
</dbReference>
<organism evidence="12 13">
    <name type="scientific">Marssonina brunnea f. sp. multigermtubi (strain MB_m1)</name>
    <name type="common">Marssonina leaf spot fungus</name>
    <dbReference type="NCBI Taxonomy" id="1072389"/>
    <lineage>
        <taxon>Eukaryota</taxon>
        <taxon>Fungi</taxon>
        <taxon>Dikarya</taxon>
        <taxon>Ascomycota</taxon>
        <taxon>Pezizomycotina</taxon>
        <taxon>Leotiomycetes</taxon>
        <taxon>Helotiales</taxon>
        <taxon>Drepanopezizaceae</taxon>
        <taxon>Drepanopeziza</taxon>
    </lineage>
</organism>
<dbReference type="GO" id="GO:0046982">
    <property type="term" value="F:protein heterodimerization activity"/>
    <property type="evidence" value="ECO:0007669"/>
    <property type="project" value="InterPro"/>
</dbReference>
<evidence type="ECO:0000313" key="12">
    <source>
        <dbReference type="EMBL" id="EKD20059.1"/>
    </source>
</evidence>
<dbReference type="Gene3D" id="1.10.20.10">
    <property type="entry name" value="Histone, subunit A"/>
    <property type="match status" value="1"/>
</dbReference>
<keyword evidence="7 10" id="KW-0238">DNA-binding</keyword>
<comment type="similarity">
    <text evidence="4 10">Belongs to the histone H4 family.</text>
</comment>
<dbReference type="RefSeq" id="XP_007289900.1">
    <property type="nucleotide sequence ID" value="XM_007289838.1"/>
</dbReference>
<proteinExistence type="inferred from homology"/>
<dbReference type="GO" id="GO:0003677">
    <property type="term" value="F:DNA binding"/>
    <property type="evidence" value="ECO:0007669"/>
    <property type="project" value="UniProtKB-KW"/>
</dbReference>
<evidence type="ECO:0000256" key="4">
    <source>
        <dbReference type="ARBA" id="ARBA00006564"/>
    </source>
</evidence>
<sequence length="150" mass="16272">MPPFTPVGRRSDGRPSVSGKGSKTVAAGRGKASKGLGLGRAGKGKGLGVPLRKQSRKMIKDTIQGVTKGDIRRLARRGGVKRISAGIYDQVRSALKDRLSEILRIAVTVTEYQQRKTCTVMDVVFALKRLGRPIYGFDSESFQPKSRTGK</sequence>
<dbReference type="InterPro" id="IPR001951">
    <property type="entry name" value="Histone_H4"/>
</dbReference>
<evidence type="ECO:0000256" key="8">
    <source>
        <dbReference type="ARBA" id="ARBA00023242"/>
    </source>
</evidence>
<dbReference type="InParanoid" id="K1Y4F9"/>
<dbReference type="PANTHER" id="PTHR10484">
    <property type="entry name" value="HISTONE H4"/>
    <property type="match status" value="1"/>
</dbReference>
<gene>
    <name evidence="12" type="ORF">MBM_02011</name>
</gene>
<evidence type="ECO:0000256" key="7">
    <source>
        <dbReference type="ARBA" id="ARBA00023125"/>
    </source>
</evidence>
<feature type="compositionally biased region" description="Low complexity" evidence="11">
    <location>
        <begin position="26"/>
        <end position="35"/>
    </location>
</feature>
<comment type="function">
    <text evidence="1 10">Core component of nucleosome. Nucleosomes wrap and compact DNA into chromatin, limiting DNA accessibility to the cellular machineries which require DNA as a template. Histones thereby play a central role in transcription regulation, DNA repair, DNA replication and chromosomal stability. DNA accessibility is regulated via a complex set of post-translational modifications of histones, also called histone code, and nucleosome remodeling.</text>
</comment>
<comment type="subcellular location">
    <subcellularLocation>
        <location evidence="3">Chromosome</location>
    </subcellularLocation>
    <subcellularLocation>
        <location evidence="2">Nucleus</location>
    </subcellularLocation>
</comment>
<dbReference type="SMART" id="SM00417">
    <property type="entry name" value="H4"/>
    <property type="match status" value="1"/>
</dbReference>
<dbReference type="HOGENOM" id="CLU_109117_2_0_1"/>
<evidence type="ECO:0000256" key="9">
    <source>
        <dbReference type="ARBA" id="ARBA00023269"/>
    </source>
</evidence>
<keyword evidence="6 10" id="KW-0158">Chromosome</keyword>
<evidence type="ECO:0000313" key="13">
    <source>
        <dbReference type="Proteomes" id="UP000006753"/>
    </source>
</evidence>
<dbReference type="AlphaFoldDB" id="K1Y4F9"/>
<dbReference type="EMBL" id="JH921430">
    <property type="protein sequence ID" value="EKD20059.1"/>
    <property type="molecule type" value="Genomic_DNA"/>
</dbReference>
<feature type="compositionally biased region" description="Gly residues" evidence="11">
    <location>
        <begin position="36"/>
        <end position="47"/>
    </location>
</feature>
<evidence type="ECO:0000256" key="10">
    <source>
        <dbReference type="RuleBase" id="RU000528"/>
    </source>
</evidence>
<protein>
    <recommendedName>
        <fullName evidence="10">Histone H4</fullName>
    </recommendedName>
</protein>
<dbReference type="GO" id="GO:0000786">
    <property type="term" value="C:nucleosome"/>
    <property type="evidence" value="ECO:0007669"/>
    <property type="project" value="UniProtKB-KW"/>
</dbReference>
<keyword evidence="8 10" id="KW-0539">Nucleus</keyword>
<dbReference type="GO" id="GO:0030527">
    <property type="term" value="F:structural constituent of chromatin"/>
    <property type="evidence" value="ECO:0007669"/>
    <property type="project" value="InterPro"/>
</dbReference>
<dbReference type="InterPro" id="IPR009072">
    <property type="entry name" value="Histone-fold"/>
</dbReference>
<evidence type="ECO:0000256" key="6">
    <source>
        <dbReference type="ARBA" id="ARBA00022454"/>
    </source>
</evidence>
<evidence type="ECO:0000256" key="1">
    <source>
        <dbReference type="ARBA" id="ARBA00002001"/>
    </source>
</evidence>
<dbReference type="GeneID" id="18757946"/>
<evidence type="ECO:0000256" key="2">
    <source>
        <dbReference type="ARBA" id="ARBA00004123"/>
    </source>
</evidence>
<evidence type="ECO:0000256" key="11">
    <source>
        <dbReference type="SAM" id="MobiDB-lite"/>
    </source>
</evidence>
<keyword evidence="13" id="KW-1185">Reference proteome</keyword>
<dbReference type="eggNOG" id="KOG3467">
    <property type="taxonomic scope" value="Eukaryota"/>
</dbReference>
<dbReference type="OrthoDB" id="3919494at2759"/>
<evidence type="ECO:0000256" key="3">
    <source>
        <dbReference type="ARBA" id="ARBA00004286"/>
    </source>
</evidence>
<dbReference type="PRINTS" id="PR00623">
    <property type="entry name" value="HISTONEH4"/>
</dbReference>
<accession>K1Y4F9</accession>
<dbReference type="SUPFAM" id="SSF47113">
    <property type="entry name" value="Histone-fold"/>
    <property type="match status" value="1"/>
</dbReference>
<dbReference type="OMA" id="PIYGFEP"/>
<comment type="subunit">
    <text evidence="5 10">The nucleosome is a histone octamer containing two molecules each of H2A, H2B, H3 and H4 assembled in one H3-H4 heterotetramer and two H2A-H2B heterodimers. The octamer wraps approximately 147 bp of DNA.</text>
</comment>
<evidence type="ECO:0000256" key="5">
    <source>
        <dbReference type="ARBA" id="ARBA00011538"/>
    </source>
</evidence>